<dbReference type="Proteomes" id="UP000276133">
    <property type="component" value="Unassembled WGS sequence"/>
</dbReference>
<name>A0A3M7PC85_BRAPC</name>
<evidence type="ECO:0000313" key="2">
    <source>
        <dbReference type="EMBL" id="RMZ96589.1"/>
    </source>
</evidence>
<feature type="region of interest" description="Disordered" evidence="1">
    <location>
        <begin position="1"/>
        <end position="56"/>
    </location>
</feature>
<organism evidence="2 3">
    <name type="scientific">Brachionus plicatilis</name>
    <name type="common">Marine rotifer</name>
    <name type="synonym">Brachionus muelleri</name>
    <dbReference type="NCBI Taxonomy" id="10195"/>
    <lineage>
        <taxon>Eukaryota</taxon>
        <taxon>Metazoa</taxon>
        <taxon>Spiralia</taxon>
        <taxon>Gnathifera</taxon>
        <taxon>Rotifera</taxon>
        <taxon>Eurotatoria</taxon>
        <taxon>Monogononta</taxon>
        <taxon>Pseudotrocha</taxon>
        <taxon>Ploima</taxon>
        <taxon>Brachionidae</taxon>
        <taxon>Brachionus</taxon>
    </lineage>
</organism>
<feature type="compositionally biased region" description="Basic and acidic residues" evidence="1">
    <location>
        <begin position="268"/>
        <end position="300"/>
    </location>
</feature>
<feature type="region of interest" description="Disordered" evidence="1">
    <location>
        <begin position="109"/>
        <end position="149"/>
    </location>
</feature>
<keyword evidence="3" id="KW-1185">Reference proteome</keyword>
<gene>
    <name evidence="2" type="ORF">BpHYR1_014703</name>
</gene>
<accession>A0A3M7PC85</accession>
<feature type="compositionally biased region" description="Polar residues" evidence="1">
    <location>
        <begin position="256"/>
        <end position="266"/>
    </location>
</feature>
<proteinExistence type="predicted"/>
<protein>
    <submittedName>
        <fullName evidence="2">Uncharacterized protein</fullName>
    </submittedName>
</protein>
<comment type="caution">
    <text evidence="2">The sequence shown here is derived from an EMBL/GenBank/DDBJ whole genome shotgun (WGS) entry which is preliminary data.</text>
</comment>
<dbReference type="AlphaFoldDB" id="A0A3M7PC85"/>
<evidence type="ECO:0000313" key="3">
    <source>
        <dbReference type="Proteomes" id="UP000276133"/>
    </source>
</evidence>
<sequence length="300" mass="31991">SKAESRKSMPCSSSTPDVHKETKHSTPSAKNSHSKVAKAEQHKSAHKPTNKANETKPDFSSLAAAMSQFDPANANNLTALASMMEQEKLLQEMINFSQFNPTANPFMFNGPFGQKNAKNKSPSPDRAHSLSPALSVSSNLSSAQQQQSHALDMANNPDLGFLMSNLMNFGAGANMSNMAHGLMPPPPFGLAGTDFSKLPAELLSALSAQSGALDPSMFSALAQLNSFSSNATNEEKSKSKSTKPGGSSGAKLPVKTPQQKSQSNNNGKKRENDEHGLDLSIKKNGKSESDTKRVRQSTDE</sequence>
<feature type="non-terminal residue" evidence="2">
    <location>
        <position position="1"/>
    </location>
</feature>
<dbReference type="EMBL" id="REGN01012044">
    <property type="protein sequence ID" value="RMZ96589.1"/>
    <property type="molecule type" value="Genomic_DNA"/>
</dbReference>
<reference evidence="2 3" key="1">
    <citation type="journal article" date="2018" name="Sci. Rep.">
        <title>Genomic signatures of local adaptation to the degree of environmental predictability in rotifers.</title>
        <authorList>
            <person name="Franch-Gras L."/>
            <person name="Hahn C."/>
            <person name="Garcia-Roger E.M."/>
            <person name="Carmona M.J."/>
            <person name="Serra M."/>
            <person name="Gomez A."/>
        </authorList>
    </citation>
    <scope>NUCLEOTIDE SEQUENCE [LARGE SCALE GENOMIC DNA]</scope>
    <source>
        <strain evidence="2">HYR1</strain>
    </source>
</reference>
<feature type="compositionally biased region" description="Low complexity" evidence="1">
    <location>
        <begin position="242"/>
        <end position="251"/>
    </location>
</feature>
<feature type="compositionally biased region" description="Low complexity" evidence="1">
    <location>
        <begin position="129"/>
        <end position="149"/>
    </location>
</feature>
<evidence type="ECO:0000256" key="1">
    <source>
        <dbReference type="SAM" id="MobiDB-lite"/>
    </source>
</evidence>
<feature type="region of interest" description="Disordered" evidence="1">
    <location>
        <begin position="229"/>
        <end position="300"/>
    </location>
</feature>